<reference evidence="2 3" key="1">
    <citation type="submission" date="2017-06" db="EMBL/GenBank/DDBJ databases">
        <authorList>
            <person name="Kim H.J."/>
            <person name="Triplett B.A."/>
        </authorList>
    </citation>
    <scope>NUCLEOTIDE SEQUENCE [LARGE SCALE GENOMIC DNA]</scope>
    <source>
        <strain evidence="2 3">13146</strain>
    </source>
</reference>
<dbReference type="GO" id="GO:0006633">
    <property type="term" value="P:fatty acid biosynthetic process"/>
    <property type="evidence" value="ECO:0007669"/>
    <property type="project" value="TreeGrafter"/>
</dbReference>
<dbReference type="Gene3D" id="3.40.366.10">
    <property type="entry name" value="Malonyl-Coenzyme A Acyl Carrier Protein, domain 2"/>
    <property type="match status" value="1"/>
</dbReference>
<dbReference type="PANTHER" id="PTHR42681:SF6">
    <property type="entry name" value="BLL0263 PROTEIN"/>
    <property type="match status" value="1"/>
</dbReference>
<accession>A0A246HKN5</accession>
<comment type="caution">
    <text evidence="2">The sequence shown here is derived from an EMBL/GenBank/DDBJ whole genome shotgun (WGS) entry which is preliminary data.</text>
</comment>
<evidence type="ECO:0000259" key="1">
    <source>
        <dbReference type="SMART" id="SM00827"/>
    </source>
</evidence>
<sequence length="305" mass="31697">MSLVLLCPGQGGQHPGMFARVRDDARARPILAQASDLLGTPVDALAAEERRFRNALAQPLVCAAALAHYTALRDALPTITAVAGYSAGELAAHAIAGSVDSATCLHLAARRAALMDAASPADAGLIAVIGLDATHIAQLCAAHAVHVAIVNGPDHVVLGGLRRGLDAVAAAAAHQGARTLALPVDVPAHTPLLAAAAQAFETLLRDTPLQAPRLRLLAGIDGRSVGDVARVVHTLAAQIAQTVQWQQVLDHAVERGGKVFLELGPGAALSRRVRELHPQLQARSVEDFRTLEGVREWVDAACARA</sequence>
<dbReference type="PANTHER" id="PTHR42681">
    <property type="entry name" value="MALONYL-COA-ACYL CARRIER PROTEIN TRANSACYLASE, MITOCHONDRIAL"/>
    <property type="match status" value="1"/>
</dbReference>
<dbReference type="NCBIfam" id="TIGR03131">
    <property type="entry name" value="malonate_mdcH"/>
    <property type="match status" value="1"/>
</dbReference>
<dbReference type="InterPro" id="IPR001227">
    <property type="entry name" value="Ac_transferase_dom_sf"/>
</dbReference>
<dbReference type="GO" id="GO:0004314">
    <property type="term" value="F:[acyl-carrier-protein] S-malonyltransferase activity"/>
    <property type="evidence" value="ECO:0007669"/>
    <property type="project" value="TreeGrafter"/>
</dbReference>
<evidence type="ECO:0000313" key="3">
    <source>
        <dbReference type="Proteomes" id="UP000198157"/>
    </source>
</evidence>
<protein>
    <submittedName>
        <fullName evidence="2">Malonate decarboxylase subunit epsilon</fullName>
    </submittedName>
</protein>
<organism evidence="2 3">
    <name type="scientific">Stenotrophomonas maltophilia</name>
    <name type="common">Pseudomonas maltophilia</name>
    <name type="synonym">Xanthomonas maltophilia</name>
    <dbReference type="NCBI Taxonomy" id="40324"/>
    <lineage>
        <taxon>Bacteria</taxon>
        <taxon>Pseudomonadati</taxon>
        <taxon>Pseudomonadota</taxon>
        <taxon>Gammaproteobacteria</taxon>
        <taxon>Lysobacterales</taxon>
        <taxon>Lysobacteraceae</taxon>
        <taxon>Stenotrophomonas</taxon>
        <taxon>Stenotrophomonas maltophilia group</taxon>
    </lineage>
</organism>
<dbReference type="Gene3D" id="3.30.70.250">
    <property type="entry name" value="Malonyl-CoA ACP transacylase, ACP-binding"/>
    <property type="match status" value="1"/>
</dbReference>
<dbReference type="Pfam" id="PF00698">
    <property type="entry name" value="Acyl_transf_1"/>
    <property type="match status" value="1"/>
</dbReference>
<evidence type="ECO:0000313" key="2">
    <source>
        <dbReference type="EMBL" id="OWQ52288.1"/>
    </source>
</evidence>
<dbReference type="SUPFAM" id="SSF52151">
    <property type="entry name" value="FabD/lysophospholipase-like"/>
    <property type="match status" value="1"/>
</dbReference>
<dbReference type="InterPro" id="IPR050858">
    <property type="entry name" value="Mal-CoA-ACP_Trans/PKS_FabD"/>
</dbReference>
<proteinExistence type="predicted"/>
<gene>
    <name evidence="2" type="primary">mdcH</name>
    <name evidence="2" type="ORF">CEE60_13285</name>
</gene>
<dbReference type="InterPro" id="IPR016036">
    <property type="entry name" value="Malonyl_transacylase_ACP-bd"/>
</dbReference>
<dbReference type="AlphaFoldDB" id="A0A246HKN5"/>
<dbReference type="SUPFAM" id="SSF55048">
    <property type="entry name" value="Probable ACP-binding domain of malonyl-CoA ACP transacylase"/>
    <property type="match status" value="1"/>
</dbReference>
<dbReference type="Proteomes" id="UP000198157">
    <property type="component" value="Unassembled WGS sequence"/>
</dbReference>
<dbReference type="EMBL" id="NIVS01000032">
    <property type="protein sequence ID" value="OWQ52288.1"/>
    <property type="molecule type" value="Genomic_DNA"/>
</dbReference>
<dbReference type="GO" id="GO:0005829">
    <property type="term" value="C:cytosol"/>
    <property type="evidence" value="ECO:0007669"/>
    <property type="project" value="TreeGrafter"/>
</dbReference>
<name>A0A246HKN5_STEMA</name>
<dbReference type="OrthoDB" id="9808564at2"/>
<dbReference type="InterPro" id="IPR017554">
    <property type="entry name" value="Malonate_deCOase_MdcHsu"/>
</dbReference>
<dbReference type="SMART" id="SM00827">
    <property type="entry name" value="PKS_AT"/>
    <property type="match status" value="1"/>
</dbReference>
<dbReference type="InterPro" id="IPR016035">
    <property type="entry name" value="Acyl_Trfase/lysoPLipase"/>
</dbReference>
<feature type="domain" description="Malonyl-CoA:ACP transacylase (MAT)" evidence="1">
    <location>
        <begin position="6"/>
        <end position="305"/>
    </location>
</feature>
<dbReference type="InterPro" id="IPR014043">
    <property type="entry name" value="Acyl_transferase_dom"/>
</dbReference>